<dbReference type="Proteomes" id="UP000325313">
    <property type="component" value="Unassembled WGS sequence"/>
</dbReference>
<feature type="compositionally biased region" description="Basic and acidic residues" evidence="1">
    <location>
        <begin position="307"/>
        <end position="316"/>
    </location>
</feature>
<feature type="compositionally biased region" description="Polar residues" evidence="1">
    <location>
        <begin position="112"/>
        <end position="121"/>
    </location>
</feature>
<feature type="compositionally biased region" description="Basic and acidic residues" evidence="1">
    <location>
        <begin position="191"/>
        <end position="212"/>
    </location>
</feature>
<organism evidence="2 3">
    <name type="scientific">Puccinia graminis f. sp. tritici</name>
    <dbReference type="NCBI Taxonomy" id="56615"/>
    <lineage>
        <taxon>Eukaryota</taxon>
        <taxon>Fungi</taxon>
        <taxon>Dikarya</taxon>
        <taxon>Basidiomycota</taxon>
        <taxon>Pucciniomycotina</taxon>
        <taxon>Pucciniomycetes</taxon>
        <taxon>Pucciniales</taxon>
        <taxon>Pucciniaceae</taxon>
        <taxon>Puccinia</taxon>
    </lineage>
</organism>
<feature type="compositionally biased region" description="Basic and acidic residues" evidence="1">
    <location>
        <begin position="92"/>
        <end position="102"/>
    </location>
</feature>
<feature type="compositionally biased region" description="Basic and acidic residues" evidence="1">
    <location>
        <begin position="222"/>
        <end position="239"/>
    </location>
</feature>
<sequence>MSRTRSHRPTLVEAQDLTGAPRGRHSTKVSSSASSASSSGEAQSGVLPKSGKKKGRIDESSSSPSSGGTPEGLINLHQQGGVPESFQLGSDIRIRGVHERPEGPSFLEQREVSSNTYSASGGTDDPTRSRDTPESTVGVSSGGVSTSTTDVLPSERILLSVPSRQSVLVSDGLRPERVDLSAPSPTTSAVERVHSSSSNRHDDSATTAREEQGNESGQGRAVPKEKEKQQKQGGHEEAKLGTTSKLQSSSSVLERSKREGTTSKVLPTLDPSGDDKAQQDYSSAISSSRVHAKSERRSRESSSTPRGRSDSKKLTADELTQMSR</sequence>
<evidence type="ECO:0000313" key="2">
    <source>
        <dbReference type="EMBL" id="KAA1136881.1"/>
    </source>
</evidence>
<name>A0A5B0SFX0_PUCGR</name>
<comment type="caution">
    <text evidence="2">The sequence shown here is derived from an EMBL/GenBank/DDBJ whole genome shotgun (WGS) entry which is preliminary data.</text>
</comment>
<reference evidence="2 3" key="1">
    <citation type="submission" date="2019-05" db="EMBL/GenBank/DDBJ databases">
        <title>Emergence of the Ug99 lineage of the wheat stem rust pathogen through somatic hybridization.</title>
        <authorList>
            <person name="Li F."/>
            <person name="Upadhyaya N.M."/>
            <person name="Sperschneider J."/>
            <person name="Matny O."/>
            <person name="Nguyen-Phuc H."/>
            <person name="Mago R."/>
            <person name="Raley C."/>
            <person name="Miller M.E."/>
            <person name="Silverstein K.A.T."/>
            <person name="Henningsen E."/>
            <person name="Hirsch C.D."/>
            <person name="Visser B."/>
            <person name="Pretorius Z.A."/>
            <person name="Steffenson B.J."/>
            <person name="Schwessinger B."/>
            <person name="Dodds P.N."/>
            <person name="Figueroa M."/>
        </authorList>
    </citation>
    <scope>NUCLEOTIDE SEQUENCE [LARGE SCALE GENOMIC DNA]</scope>
    <source>
        <strain evidence="2 3">Ug99</strain>
    </source>
</reference>
<feature type="compositionally biased region" description="Polar residues" evidence="1">
    <location>
        <begin position="241"/>
        <end position="253"/>
    </location>
</feature>
<dbReference type="EMBL" id="VDEP01000018">
    <property type="protein sequence ID" value="KAA1136881.1"/>
    <property type="molecule type" value="Genomic_DNA"/>
</dbReference>
<feature type="compositionally biased region" description="Polar residues" evidence="1">
    <location>
        <begin position="279"/>
        <end position="289"/>
    </location>
</feature>
<evidence type="ECO:0000313" key="3">
    <source>
        <dbReference type="Proteomes" id="UP000325313"/>
    </source>
</evidence>
<feature type="compositionally biased region" description="Low complexity" evidence="1">
    <location>
        <begin position="30"/>
        <end position="39"/>
    </location>
</feature>
<evidence type="ECO:0000256" key="1">
    <source>
        <dbReference type="SAM" id="MobiDB-lite"/>
    </source>
</evidence>
<proteinExistence type="predicted"/>
<feature type="region of interest" description="Disordered" evidence="1">
    <location>
        <begin position="1"/>
        <end position="324"/>
    </location>
</feature>
<gene>
    <name evidence="2" type="ORF">PGTUg99_006062</name>
</gene>
<feature type="compositionally biased region" description="Low complexity" evidence="1">
    <location>
        <begin position="135"/>
        <end position="149"/>
    </location>
</feature>
<dbReference type="AlphaFoldDB" id="A0A5B0SFX0"/>
<protein>
    <submittedName>
        <fullName evidence="2">Uncharacterized protein</fullName>
    </submittedName>
</protein>
<accession>A0A5B0SFX0</accession>